<accession>A0AAX3W3F1</accession>
<dbReference type="InterPro" id="IPR014729">
    <property type="entry name" value="Rossmann-like_a/b/a_fold"/>
</dbReference>
<dbReference type="SUPFAM" id="SSF52402">
    <property type="entry name" value="Adenine nucleotide alpha hydrolases-like"/>
    <property type="match status" value="1"/>
</dbReference>
<feature type="domain" description="UspA" evidence="2">
    <location>
        <begin position="1"/>
        <end position="134"/>
    </location>
</feature>
<comment type="similarity">
    <text evidence="1">Belongs to the universal stress protein A family.</text>
</comment>
<dbReference type="PANTHER" id="PTHR46268">
    <property type="entry name" value="STRESS RESPONSE PROTEIN NHAX"/>
    <property type="match status" value="1"/>
</dbReference>
<dbReference type="InterPro" id="IPR006016">
    <property type="entry name" value="UspA"/>
</dbReference>
<dbReference type="InterPro" id="IPR006015">
    <property type="entry name" value="Universal_stress_UspA"/>
</dbReference>
<dbReference type="RefSeq" id="WP_017000093.1">
    <property type="nucleotide sequence ID" value="NZ_CP059679.1"/>
</dbReference>
<organism evidence="3 4">
    <name type="scientific">Mammaliicoccus lentus</name>
    <name type="common">Staphylococcus lentus</name>
    <dbReference type="NCBI Taxonomy" id="42858"/>
    <lineage>
        <taxon>Bacteria</taxon>
        <taxon>Bacillati</taxon>
        <taxon>Bacillota</taxon>
        <taxon>Bacilli</taxon>
        <taxon>Bacillales</taxon>
        <taxon>Staphylococcaceae</taxon>
        <taxon>Mammaliicoccus</taxon>
    </lineage>
</organism>
<evidence type="ECO:0000313" key="4">
    <source>
        <dbReference type="Proteomes" id="UP001223261"/>
    </source>
</evidence>
<dbReference type="Gene3D" id="3.40.50.620">
    <property type="entry name" value="HUPs"/>
    <property type="match status" value="1"/>
</dbReference>
<dbReference type="AlphaFoldDB" id="A0AAX3W3F1"/>
<evidence type="ECO:0000313" key="3">
    <source>
        <dbReference type="EMBL" id="WHI59732.1"/>
    </source>
</evidence>
<dbReference type="Pfam" id="PF00582">
    <property type="entry name" value="Usp"/>
    <property type="match status" value="1"/>
</dbReference>
<evidence type="ECO:0000256" key="1">
    <source>
        <dbReference type="ARBA" id="ARBA00008791"/>
    </source>
</evidence>
<dbReference type="PRINTS" id="PR01438">
    <property type="entry name" value="UNVRSLSTRESS"/>
</dbReference>
<dbReference type="PANTHER" id="PTHR46268:SF6">
    <property type="entry name" value="UNIVERSAL STRESS PROTEIN UP12"/>
    <property type="match status" value="1"/>
</dbReference>
<sequence length="134" mass="15056">MYKSILLAADGSENSYRAAQQILNIAESEAHVTVLNVVEIDESKTVILHGANSNQQQKEKLSQITQFLEENHIKHKIEIKHGEPAQTVINEANRHQHEIIVLGTRGLNNFQEMMMGSVSHKVAKRSKIPVLIVK</sequence>
<reference evidence="3" key="1">
    <citation type="journal article" date="2023" name="Antibiotics">
        <title>Prevalence and Molecular Characterization of Methicillin-Resistant Staphylococci (MRS) and Mammaliicocci (MRM) in Dromedary Camels from Algeria: First Detection of SCCmec-mecC Hybrid in Methicillin-Resistant Mammaliicoccus lentus.</title>
        <authorList>
            <person name="Belhout C."/>
            <person name="Boyen F."/>
            <person name="Vereecke N."/>
            <person name="Theuns S."/>
            <person name="Taibi N."/>
            <person name="Stegger M."/>
            <person name="de la Fe-Rodriguez P.Y."/>
            <person name="Bouayad L."/>
            <person name="Elgroud R."/>
            <person name="Butaye P."/>
        </authorList>
    </citation>
    <scope>NUCLEOTIDE SEQUENCE</scope>
    <source>
        <strain evidence="3">7048</strain>
    </source>
</reference>
<dbReference type="Proteomes" id="UP001223261">
    <property type="component" value="Chromosome"/>
</dbReference>
<dbReference type="EMBL" id="CP118848">
    <property type="protein sequence ID" value="WHI59732.1"/>
    <property type="molecule type" value="Genomic_DNA"/>
</dbReference>
<evidence type="ECO:0000259" key="2">
    <source>
        <dbReference type="Pfam" id="PF00582"/>
    </source>
</evidence>
<proteinExistence type="inferred from homology"/>
<protein>
    <submittedName>
        <fullName evidence="3">Universal stress protein</fullName>
    </submittedName>
</protein>
<dbReference type="CDD" id="cd00293">
    <property type="entry name" value="USP-like"/>
    <property type="match status" value="1"/>
</dbReference>
<name>A0AAX3W3F1_MAMLE</name>
<gene>
    <name evidence="3" type="ORF">PYH69_13615</name>
</gene>